<feature type="domain" description="ZZ-type" evidence="7">
    <location>
        <begin position="238"/>
        <end position="302"/>
    </location>
</feature>
<dbReference type="SUPFAM" id="SSF57850">
    <property type="entry name" value="RING/U-box"/>
    <property type="match status" value="2"/>
</dbReference>
<evidence type="ECO:0000256" key="2">
    <source>
        <dbReference type="ARBA" id="ARBA00022771"/>
    </source>
</evidence>
<dbReference type="AlphaFoldDB" id="A0A803LAL9"/>
<evidence type="ECO:0008006" key="10">
    <source>
        <dbReference type="Google" id="ProtNLM"/>
    </source>
</evidence>
<evidence type="ECO:0000256" key="1">
    <source>
        <dbReference type="ARBA" id="ARBA00022723"/>
    </source>
</evidence>
<dbReference type="PROSITE" id="PS50135">
    <property type="entry name" value="ZF_ZZ_2"/>
    <property type="match status" value="1"/>
</dbReference>
<dbReference type="Gramene" id="AUR62008908-RA">
    <property type="protein sequence ID" value="AUR62008908-RA:cds"/>
    <property type="gene ID" value="AUR62008908"/>
</dbReference>
<feature type="region of interest" description="Disordered" evidence="5">
    <location>
        <begin position="119"/>
        <end position="150"/>
    </location>
</feature>
<dbReference type="PANTHER" id="PTHR15898:SF13">
    <property type="entry name" value="BIFUNCTIONAL APOPTOSIS REGULATOR"/>
    <property type="match status" value="1"/>
</dbReference>
<dbReference type="EnsemblPlants" id="AUR62008908-RA">
    <property type="protein sequence ID" value="AUR62008908-RA:cds"/>
    <property type="gene ID" value="AUR62008908"/>
</dbReference>
<evidence type="ECO:0000259" key="6">
    <source>
        <dbReference type="PROSITE" id="PS50089"/>
    </source>
</evidence>
<dbReference type="SMART" id="SM00184">
    <property type="entry name" value="RING"/>
    <property type="match status" value="1"/>
</dbReference>
<organism evidence="8 9">
    <name type="scientific">Chenopodium quinoa</name>
    <name type="common">Quinoa</name>
    <dbReference type="NCBI Taxonomy" id="63459"/>
    <lineage>
        <taxon>Eukaryota</taxon>
        <taxon>Viridiplantae</taxon>
        <taxon>Streptophyta</taxon>
        <taxon>Embryophyta</taxon>
        <taxon>Tracheophyta</taxon>
        <taxon>Spermatophyta</taxon>
        <taxon>Magnoliopsida</taxon>
        <taxon>eudicotyledons</taxon>
        <taxon>Gunneridae</taxon>
        <taxon>Pentapetalae</taxon>
        <taxon>Caryophyllales</taxon>
        <taxon>Chenopodiaceae</taxon>
        <taxon>Chenopodioideae</taxon>
        <taxon>Atripliceae</taxon>
        <taxon>Chenopodium</taxon>
    </lineage>
</organism>
<dbReference type="FunFam" id="3.30.60.90:FF:000014">
    <property type="entry name" value="E3 ubiquitin-protein ligase PRT1"/>
    <property type="match status" value="1"/>
</dbReference>
<evidence type="ECO:0000313" key="9">
    <source>
        <dbReference type="Proteomes" id="UP000596660"/>
    </source>
</evidence>
<evidence type="ECO:0000256" key="5">
    <source>
        <dbReference type="SAM" id="MobiDB-lite"/>
    </source>
</evidence>
<dbReference type="InterPro" id="IPR013083">
    <property type="entry name" value="Znf_RING/FYVE/PHD"/>
</dbReference>
<dbReference type="OMA" id="WANPACN"/>
<keyword evidence="1" id="KW-0479">Metal-binding</keyword>
<reference evidence="8" key="2">
    <citation type="submission" date="2021-03" db="UniProtKB">
        <authorList>
            <consortium name="EnsemblPlants"/>
        </authorList>
    </citation>
    <scope>IDENTIFICATION</scope>
</reference>
<dbReference type="Pfam" id="PF00569">
    <property type="entry name" value="ZZ"/>
    <property type="match status" value="1"/>
</dbReference>
<dbReference type="InterPro" id="IPR000433">
    <property type="entry name" value="Znf_ZZ"/>
</dbReference>
<evidence type="ECO:0000313" key="8">
    <source>
        <dbReference type="EnsemblPlants" id="AUR62008908-RA:cds"/>
    </source>
</evidence>
<dbReference type="SMART" id="SM00291">
    <property type="entry name" value="ZnF_ZZ"/>
    <property type="match status" value="1"/>
</dbReference>
<proteinExistence type="predicted"/>
<evidence type="ECO:0000256" key="3">
    <source>
        <dbReference type="ARBA" id="ARBA00022833"/>
    </source>
</evidence>
<dbReference type="InterPro" id="IPR001841">
    <property type="entry name" value="Znf_RING"/>
</dbReference>
<evidence type="ECO:0000256" key="4">
    <source>
        <dbReference type="PROSITE-ProRule" id="PRU00228"/>
    </source>
</evidence>
<dbReference type="Pfam" id="PF13920">
    <property type="entry name" value="zf-C3HC4_3"/>
    <property type="match status" value="1"/>
</dbReference>
<dbReference type="Proteomes" id="UP000596660">
    <property type="component" value="Unplaced"/>
</dbReference>
<accession>A0A803LAL9</accession>
<dbReference type="PANTHER" id="PTHR15898">
    <property type="entry name" value="BIFUNCTIONAL APOPTOSIS REGULATOR"/>
    <property type="match status" value="1"/>
</dbReference>
<feature type="domain" description="RING-type" evidence="6">
    <location>
        <begin position="34"/>
        <end position="74"/>
    </location>
</feature>
<keyword evidence="2 4" id="KW-0863">Zinc-finger</keyword>
<dbReference type="InterPro" id="IPR043145">
    <property type="entry name" value="Znf_ZZ_sf"/>
</dbReference>
<keyword evidence="9" id="KW-1185">Reference proteome</keyword>
<dbReference type="Gene3D" id="3.30.60.90">
    <property type="match status" value="1"/>
</dbReference>
<dbReference type="FunFam" id="3.30.40.10:FF:000489">
    <property type="entry name" value="E3 ubiquitin-protein ligase PRT1"/>
    <property type="match status" value="1"/>
</dbReference>
<feature type="compositionally biased region" description="Polar residues" evidence="5">
    <location>
        <begin position="128"/>
        <end position="150"/>
    </location>
</feature>
<feature type="region of interest" description="Disordered" evidence="5">
    <location>
        <begin position="350"/>
        <end position="369"/>
    </location>
</feature>
<dbReference type="PROSITE" id="PS50089">
    <property type="entry name" value="ZF_RING_2"/>
    <property type="match status" value="1"/>
</dbReference>
<dbReference type="Gene3D" id="3.30.40.10">
    <property type="entry name" value="Zinc/RING finger domain, C3HC4 (zinc finger)"/>
    <property type="match status" value="1"/>
</dbReference>
<name>A0A803LAL9_CHEQI</name>
<sequence length="408" mass="45186">MSFLNCFSSVMANNSSNCLELDHHEETISDSFICCVCLDLLYKPIVLECGHVSCFWCVHKSMDMVHESHCPICRNPYHYFPNICEMLHFLLLKMYPLAYKRRGKQILEEETARNCFSPQLDCEEDNSTDGSKPSQDANAMSDPASSSCITRVGENSSKMYSNGSDDIKEKDLSAINKEKVSSCDVLCPACKELLYRPAVLNCGHGSNSKASAKKSFITPFRGSEDFIPWWNEHGSKVHAGAGCDYCGMCPIVGNRYRCLDCVELMGFDLCGNCYNTRSKRPGRFNQQHTLDHKFELVKQPDNLQNLMVRLVGGHLIDSSGAPVLAISAIEDPPDGWIAVESVDDLVNPGNNVAAADESPGDMHDDTDTQDGSIEVEFVDALEVSEDNAASLSHLDHNIDQDGNKDPPF</sequence>
<protein>
    <recommendedName>
        <fullName evidence="10">E3 ubiquitin-protein ligase PRT1</fullName>
    </recommendedName>
</protein>
<dbReference type="GO" id="GO:0061630">
    <property type="term" value="F:ubiquitin protein ligase activity"/>
    <property type="evidence" value="ECO:0007669"/>
    <property type="project" value="TreeGrafter"/>
</dbReference>
<evidence type="ECO:0000259" key="7">
    <source>
        <dbReference type="PROSITE" id="PS50135"/>
    </source>
</evidence>
<dbReference type="GO" id="GO:0043161">
    <property type="term" value="P:proteasome-mediated ubiquitin-dependent protein catabolic process"/>
    <property type="evidence" value="ECO:0007669"/>
    <property type="project" value="TreeGrafter"/>
</dbReference>
<keyword evidence="3" id="KW-0862">Zinc</keyword>
<dbReference type="GO" id="GO:0008270">
    <property type="term" value="F:zinc ion binding"/>
    <property type="evidence" value="ECO:0007669"/>
    <property type="project" value="UniProtKB-KW"/>
</dbReference>
<reference evidence="8" key="1">
    <citation type="journal article" date="2017" name="Nature">
        <title>The genome of Chenopodium quinoa.</title>
        <authorList>
            <person name="Jarvis D.E."/>
            <person name="Ho Y.S."/>
            <person name="Lightfoot D.J."/>
            <person name="Schmoeckel S.M."/>
            <person name="Li B."/>
            <person name="Borm T.J.A."/>
            <person name="Ohyanagi H."/>
            <person name="Mineta K."/>
            <person name="Michell C.T."/>
            <person name="Saber N."/>
            <person name="Kharbatia N.M."/>
            <person name="Rupper R.R."/>
            <person name="Sharp A.R."/>
            <person name="Dally N."/>
            <person name="Boughton B.A."/>
            <person name="Woo Y.H."/>
            <person name="Gao G."/>
            <person name="Schijlen E.G.W.M."/>
            <person name="Guo X."/>
            <person name="Momin A.A."/>
            <person name="Negrao S."/>
            <person name="Al-Babili S."/>
            <person name="Gehring C."/>
            <person name="Roessner U."/>
            <person name="Jung C."/>
            <person name="Murphy K."/>
            <person name="Arold S.T."/>
            <person name="Gojobori T."/>
            <person name="van der Linden C.G."/>
            <person name="van Loo E.N."/>
            <person name="Jellen E.N."/>
            <person name="Maughan P.J."/>
            <person name="Tester M."/>
        </authorList>
    </citation>
    <scope>NUCLEOTIDE SEQUENCE [LARGE SCALE GENOMIC DNA]</scope>
    <source>
        <strain evidence="8">cv. PI 614886</strain>
    </source>
</reference>